<proteinExistence type="predicted"/>
<gene>
    <name evidence="1" type="ORF">VXS00_15775</name>
</gene>
<dbReference type="Proteomes" id="UP001339429">
    <property type="component" value="Unassembled WGS sequence"/>
</dbReference>
<reference evidence="1 2" key="1">
    <citation type="submission" date="2024-01" db="EMBL/GenBank/DDBJ databases">
        <title>Active colonisers of the gastrointestinal tract of Atlantic salmon farmed in a warm water region.</title>
        <authorList>
            <person name="Bowman J.P."/>
        </authorList>
    </citation>
    <scope>NUCLEOTIDE SEQUENCE [LARGE SCALE GENOMIC DNA]</scope>
    <source>
        <strain evidence="1 2">S4MW1</strain>
    </source>
</reference>
<comment type="caution">
    <text evidence="1">The sequence shown here is derived from an EMBL/GenBank/DDBJ whole genome shotgun (WGS) entry which is preliminary data.</text>
</comment>
<name>A0ABU6LL27_9GAMM</name>
<sequence length="73" mass="8819">MISEKELLIKSQKLMTTYEVTTPFKELMVEDRQIKFDRIHYYLMLLANQYPNKNIDLDMSELMACMQIIRDEI</sequence>
<evidence type="ECO:0000313" key="2">
    <source>
        <dbReference type="Proteomes" id="UP001339429"/>
    </source>
</evidence>
<accession>A0ABU6LL27</accession>
<keyword evidence="2" id="KW-1185">Reference proteome</keyword>
<dbReference type="RefSeq" id="WP_327780118.1">
    <property type="nucleotide sequence ID" value="NZ_JAYXUD010000016.1"/>
</dbReference>
<protein>
    <submittedName>
        <fullName evidence="1">Uncharacterized protein</fullName>
    </submittedName>
</protein>
<evidence type="ECO:0000313" key="1">
    <source>
        <dbReference type="EMBL" id="MEC6900104.1"/>
    </source>
</evidence>
<dbReference type="EMBL" id="JAYXUD010000016">
    <property type="protein sequence ID" value="MEC6900104.1"/>
    <property type="molecule type" value="Genomic_DNA"/>
</dbReference>
<organism evidence="1 2">
    <name type="scientific">Photobacterium piscicola</name>
    <dbReference type="NCBI Taxonomy" id="1378299"/>
    <lineage>
        <taxon>Bacteria</taxon>
        <taxon>Pseudomonadati</taxon>
        <taxon>Pseudomonadota</taxon>
        <taxon>Gammaproteobacteria</taxon>
        <taxon>Vibrionales</taxon>
        <taxon>Vibrionaceae</taxon>
        <taxon>Photobacterium</taxon>
    </lineage>
</organism>